<keyword evidence="16 22" id="KW-0238">DNA-binding</keyword>
<feature type="compositionally biased region" description="Polar residues" evidence="23">
    <location>
        <begin position="112"/>
        <end position="126"/>
    </location>
</feature>
<evidence type="ECO:0000256" key="14">
    <source>
        <dbReference type="ARBA" id="ARBA00023004"/>
    </source>
</evidence>
<evidence type="ECO:0000256" key="5">
    <source>
        <dbReference type="ARBA" id="ARBA00022705"/>
    </source>
</evidence>
<dbReference type="OrthoDB" id="6513042at2759"/>
<comment type="function">
    <text evidence="22">Key enzyme involved in DNA replication and DNA repair. Involved in Okazaki fragments processing by cleaving long flaps that escape FEN1: flaps that are longer than 27 nucleotides are coated by replication protein A complex (RPA), leading to recruit DNA2 which cleaves the flap until it is too short to bind RPA and becomes a substrate for FEN1. Also involved in 5'-end resection of DNA during double-strand break (DSB) repair by mediating the cleavage of 5'-ssDNA.</text>
</comment>
<dbReference type="Pfam" id="PF08696">
    <property type="entry name" value="Dna2"/>
    <property type="match status" value="1"/>
</dbReference>
<dbReference type="EMBL" id="JAACFV010000102">
    <property type="protein sequence ID" value="KAF7505736.1"/>
    <property type="molecule type" value="Genomic_DNA"/>
</dbReference>
<evidence type="ECO:0000256" key="23">
    <source>
        <dbReference type="SAM" id="MobiDB-lite"/>
    </source>
</evidence>
<dbReference type="EC" id="3.6.4.12" evidence="22"/>
<feature type="compositionally biased region" description="Acidic residues" evidence="23">
    <location>
        <begin position="506"/>
        <end position="516"/>
    </location>
</feature>
<dbReference type="CDD" id="cd18041">
    <property type="entry name" value="DEXXQc_DNA2"/>
    <property type="match status" value="1"/>
</dbReference>
<keyword evidence="22" id="KW-0158">Chromosome</keyword>
<dbReference type="InterPro" id="IPR014808">
    <property type="entry name" value="DNA_replication_fac_Dna2_N"/>
</dbReference>
<feature type="region of interest" description="Disordered" evidence="23">
    <location>
        <begin position="329"/>
        <end position="356"/>
    </location>
</feature>
<comment type="subcellular location">
    <subcellularLocation>
        <location evidence="2">Mitochondrion</location>
    </subcellularLocation>
    <subcellularLocation>
        <location evidence="22">Nucleus</location>
    </subcellularLocation>
    <subcellularLocation>
        <location evidence="22">Chromosome</location>
    </subcellularLocation>
</comment>
<dbReference type="GO" id="GO:0003677">
    <property type="term" value="F:DNA binding"/>
    <property type="evidence" value="ECO:0007669"/>
    <property type="project" value="UniProtKB-UniRule"/>
</dbReference>
<gene>
    <name evidence="28" type="ORF">GJ744_000502</name>
</gene>
<evidence type="ECO:0000313" key="28">
    <source>
        <dbReference type="EMBL" id="KAF7505736.1"/>
    </source>
</evidence>
<evidence type="ECO:0000256" key="13">
    <source>
        <dbReference type="ARBA" id="ARBA00022840"/>
    </source>
</evidence>
<keyword evidence="18 22" id="KW-0234">DNA repair</keyword>
<evidence type="ECO:0000256" key="19">
    <source>
        <dbReference type="ARBA" id="ARBA00023242"/>
    </source>
</evidence>
<protein>
    <recommendedName>
        <fullName evidence="22">DNA replication ATP-dependent helicase/nuclease</fullName>
        <ecNumber evidence="22">3.1.-.-</ecNumber>
        <ecNumber evidence="22">3.6.4.12</ecNumber>
    </recommendedName>
</protein>
<keyword evidence="7 22" id="KW-0479">Metal-binding</keyword>
<evidence type="ECO:0000259" key="25">
    <source>
        <dbReference type="Pfam" id="PF13086"/>
    </source>
</evidence>
<feature type="compositionally biased region" description="Polar residues" evidence="23">
    <location>
        <begin position="494"/>
        <end position="504"/>
    </location>
</feature>
<organism evidence="28 29">
    <name type="scientific">Endocarpon pusillum</name>
    <dbReference type="NCBI Taxonomy" id="364733"/>
    <lineage>
        <taxon>Eukaryota</taxon>
        <taxon>Fungi</taxon>
        <taxon>Dikarya</taxon>
        <taxon>Ascomycota</taxon>
        <taxon>Pezizomycotina</taxon>
        <taxon>Eurotiomycetes</taxon>
        <taxon>Chaetothyriomycetidae</taxon>
        <taxon>Verrucariales</taxon>
        <taxon>Verrucariaceae</taxon>
        <taxon>Endocarpon</taxon>
    </lineage>
</organism>
<keyword evidence="13 22" id="KW-0067">ATP-binding</keyword>
<keyword evidence="8 22" id="KW-0547">Nucleotide-binding</keyword>
<feature type="compositionally biased region" description="Basic residues" evidence="23">
    <location>
        <begin position="127"/>
        <end position="136"/>
    </location>
</feature>
<dbReference type="Pfam" id="PF13087">
    <property type="entry name" value="AAA_12"/>
    <property type="match status" value="1"/>
</dbReference>
<reference evidence="28" key="1">
    <citation type="submission" date="2020-02" db="EMBL/GenBank/DDBJ databases">
        <authorList>
            <person name="Palmer J.M."/>
        </authorList>
    </citation>
    <scope>NUCLEOTIDE SEQUENCE</scope>
    <source>
        <strain evidence="28">EPUS1.4</strain>
        <tissue evidence="28">Thallus</tissue>
    </source>
</reference>
<evidence type="ECO:0000256" key="17">
    <source>
        <dbReference type="ARBA" id="ARBA00023128"/>
    </source>
</evidence>
<dbReference type="InterPro" id="IPR048459">
    <property type="entry name" value="DNA2_Rift"/>
</dbReference>
<evidence type="ECO:0000256" key="10">
    <source>
        <dbReference type="ARBA" id="ARBA00022763"/>
    </source>
</evidence>
<evidence type="ECO:0000256" key="2">
    <source>
        <dbReference type="ARBA" id="ARBA00004173"/>
    </source>
</evidence>
<dbReference type="PANTHER" id="PTHR10887:SF433">
    <property type="entry name" value="DNA REPLICATION ATP-DEPENDENT HELICASE_NUCLEASE DNA2"/>
    <property type="match status" value="1"/>
</dbReference>
<dbReference type="GO" id="GO:0006281">
    <property type="term" value="P:DNA repair"/>
    <property type="evidence" value="ECO:0007669"/>
    <property type="project" value="UniProtKB-KW"/>
</dbReference>
<keyword evidence="11 22" id="KW-0378">Hydrolase</keyword>
<dbReference type="GO" id="GO:0005739">
    <property type="term" value="C:mitochondrion"/>
    <property type="evidence" value="ECO:0007669"/>
    <property type="project" value="UniProtKB-SubCell"/>
</dbReference>
<feature type="domain" description="DNA2/NAM7 helicase helicase" evidence="25">
    <location>
        <begin position="1155"/>
        <end position="1243"/>
    </location>
</feature>
<dbReference type="GO" id="GO:0046872">
    <property type="term" value="F:metal ion binding"/>
    <property type="evidence" value="ECO:0007669"/>
    <property type="project" value="UniProtKB-UniRule"/>
</dbReference>
<evidence type="ECO:0000256" key="3">
    <source>
        <dbReference type="ARBA" id="ARBA00007913"/>
    </source>
</evidence>
<dbReference type="CDD" id="cd22318">
    <property type="entry name" value="DNA2_N-like"/>
    <property type="match status" value="1"/>
</dbReference>
<keyword evidence="17" id="KW-0496">Mitochondrion</keyword>
<dbReference type="FunFam" id="3.40.50.300:FF:001170">
    <property type="entry name" value="DNA replication helicase Dna2"/>
    <property type="match status" value="1"/>
</dbReference>
<evidence type="ECO:0000256" key="7">
    <source>
        <dbReference type="ARBA" id="ARBA00022723"/>
    </source>
</evidence>
<dbReference type="Gene3D" id="3.40.50.300">
    <property type="entry name" value="P-loop containing nucleotide triphosphate hydrolases"/>
    <property type="match status" value="2"/>
</dbReference>
<dbReference type="InterPro" id="IPR026851">
    <property type="entry name" value="Dna2/JHS1_DEXXQ-box"/>
</dbReference>
<comment type="catalytic activity">
    <reaction evidence="21 22">
        <text>ATP + H2O = ADP + phosphate + H(+)</text>
        <dbReference type="Rhea" id="RHEA:13065"/>
        <dbReference type="ChEBI" id="CHEBI:15377"/>
        <dbReference type="ChEBI" id="CHEBI:15378"/>
        <dbReference type="ChEBI" id="CHEBI:30616"/>
        <dbReference type="ChEBI" id="CHEBI:43474"/>
        <dbReference type="ChEBI" id="CHEBI:456216"/>
        <dbReference type="EC" id="3.6.4.12"/>
    </reaction>
</comment>
<keyword evidence="12 22" id="KW-0347">Helicase</keyword>
<proteinExistence type="inferred from homology"/>
<dbReference type="InterPro" id="IPR045055">
    <property type="entry name" value="DNA2/NAM7-like"/>
</dbReference>
<dbReference type="GO" id="GO:0051539">
    <property type="term" value="F:4 iron, 4 sulfur cluster binding"/>
    <property type="evidence" value="ECO:0007669"/>
    <property type="project" value="UniProtKB-UniRule"/>
</dbReference>
<feature type="domain" description="DNA2/NAM7 helicase helicase" evidence="25">
    <location>
        <begin position="1262"/>
        <end position="1324"/>
    </location>
</feature>
<feature type="region of interest" description="Disordered" evidence="23">
    <location>
        <begin position="442"/>
        <end position="462"/>
    </location>
</feature>
<dbReference type="GO" id="GO:0017116">
    <property type="term" value="F:single-stranded DNA helicase activity"/>
    <property type="evidence" value="ECO:0007669"/>
    <property type="project" value="UniProtKB-UniRule"/>
</dbReference>
<dbReference type="InterPro" id="IPR011604">
    <property type="entry name" value="PDDEXK-like_dom_sf"/>
</dbReference>
<comment type="caution">
    <text evidence="28">The sequence shown here is derived from an EMBL/GenBank/DDBJ whole genome shotgun (WGS) entry which is preliminary data.</text>
</comment>
<keyword evidence="19 22" id="KW-0539">Nucleus</keyword>
<evidence type="ECO:0000256" key="15">
    <source>
        <dbReference type="ARBA" id="ARBA00023014"/>
    </source>
</evidence>
<evidence type="ECO:0000259" key="26">
    <source>
        <dbReference type="Pfam" id="PF13087"/>
    </source>
</evidence>
<evidence type="ECO:0000256" key="4">
    <source>
        <dbReference type="ARBA" id="ARBA00022485"/>
    </source>
</evidence>
<feature type="compositionally biased region" description="Low complexity" evidence="23">
    <location>
        <begin position="1603"/>
        <end position="1614"/>
    </location>
</feature>
<sequence>MPSAPVSISTQSRNKLQTYIFEANPIDSQQVDDKENKNVGLSRCASLVGSQKLHDDALQKSSPQLPPLSSEKPCPQTPANRIPLADLIGNTEDAFNCNPKDTTPEDHICWQHGTTPLSSIPSATANRTRRGKKRARSSSPTTSSQNQKLTRSNAQETLDLKTLHESLKTPQNDPALDLWARYTDASLTKKDADGNALPAFAHLMTSSPQTPSTANGKDGGLRRSISCGIEWPVSKAKKRKLNQEAAEGRLKDVFEASKTDIIGPKKSKASRITLLMEKLQENSRKVPQIEISGPSSSSPLPDRNGLSTVPVVSPVSRRFAAHQEYDEAITTEGDRQTVHDMPAQQHDDPGSRSSEFGDEDLALEVLEAVEQSAGTQVALSATGKQSCKSLTRMENITRQIHAVPGHQSSPPQSSYRRCPERLLPPSEVQAGADNRAIANVMPSAFNGDDDDEFGDGSDDNGVLADLAAQFDTQQSTGDPPRQSHVKQILVQQDVGYNSSPTTVQAADDDDDTYDDDGDDDLWNQIGDGSLVLQQESGVATASQSRSTTNRAIKRYLVVDVAESHYLNAKGRQQPEKMLSVKDEKTGMLKVILLRQAWLDSRCTKGSHVHLIGNFDHLGQCIVDDHENMIILHPDHLISATVVADSFSCTRRAVLQDRIKATGAAEPSRVYGHILHEIFGQALQANDWSLESLRIMIERILGNWIESLYEINTPVPQALEYLLSKMPELQAWASIFVSAPAFPQGEVRDRNGGISNMSVNKLLEVEEHIWSPMFGLKGNIDATIQVTLQEANEPRTQTLTVPLEFKTGKKDNSEMHRAQTALYTLLLSDRYDINVTCGVLYYLETSKTFRVQAVRNELRHMIIQRNELACYVRNKLELPPLIRKPFLCNQCYAQTACFTYHKLIDGGDGETSGLKEKFEDAVSHLKPVHQAFFQKWDELLTREERDAMKFRRELWTMLSEEREGLGRCFGRVYIEPGSEIGSPDGPQINRYEYTFLKQTPRAGFSFAESQLTVGEPIVVSDEKGHFALANGYITKVRSTRLTVAVDRRLHQMRKKCSGFNPDTNQVFQGIMEVANGEDPSTTAVTAGEVGDAMLFRVDKDEFSNGMATVRNNLIRIMEKDVFKARELRQLIVEAAAPSFKPTSSAYTHGGAGSQQKLNVDQVHAIEKVMSAKDYALVLGMPGTGKTTTIAHIIRALVSQGKSVLLTSYTHTAVDNILLKIKDDDIPVLRLGAVAKVHPEVQGFADLAGIPKKTTAELEDSYVHSRVVASTCLGVNHPIFNARIFDYCIVDEASQITLPTCLGPIRMAKTFILVGDHFQLPPLVQNKEAQQGGLDISLFKMLSEAQPDSVVTLEHQYRMAEDIMLLSNTLVYNGRLKCGTSSIATRSLSIPNLGAGLAAHHHQPGSLSSSCKSTSVCLQTSTCWVLRSLTPSSRCLFLNTDPLLPSSHDTITGSRITNPLEAILTTLLVQTLLGSGIPARSVGVITFYRSQLALLRQTLGRITDLEMHTADKFQGRDKEVVILSCVRSNEARSVGELLKDWKRVNVAITRAKSKLLILGSQATLGGCGNETLEGLVKLMQGKGWVMDLPPDAVEAHVLEGAGLATQTQPQPQPHTQSRMQKSDTNMMDKVGRSPTKKKRGANGSDQLSPSKKRKVSAVPPFKQPTKLVNGSLAQAERVLGRSGIMQDIVNGI</sequence>
<keyword evidence="14 22" id="KW-0408">Iron</keyword>
<dbReference type="InterPro" id="IPR041677">
    <property type="entry name" value="DNA2/NAM7_AAA_11"/>
</dbReference>
<feature type="region of interest" description="Disordered" evidence="23">
    <location>
        <begin position="493"/>
        <end position="516"/>
    </location>
</feature>
<accession>A0A8H7E3X8</accession>
<name>A0A8H7E3X8_9EURO</name>
<dbReference type="CDD" id="cd18808">
    <property type="entry name" value="SF1_C_Upf1"/>
    <property type="match status" value="1"/>
</dbReference>
<evidence type="ECO:0000256" key="12">
    <source>
        <dbReference type="ARBA" id="ARBA00022806"/>
    </source>
</evidence>
<dbReference type="SUPFAM" id="SSF52540">
    <property type="entry name" value="P-loop containing nucleoside triphosphate hydrolases"/>
    <property type="match status" value="1"/>
</dbReference>
<feature type="compositionally biased region" description="Acidic residues" evidence="23">
    <location>
        <begin position="447"/>
        <end position="458"/>
    </location>
</feature>
<evidence type="ECO:0000259" key="27">
    <source>
        <dbReference type="Pfam" id="PF21123"/>
    </source>
</evidence>
<evidence type="ECO:0000256" key="8">
    <source>
        <dbReference type="ARBA" id="ARBA00022741"/>
    </source>
</evidence>
<feature type="compositionally biased region" description="Polar residues" evidence="23">
    <location>
        <begin position="137"/>
        <end position="153"/>
    </location>
</feature>
<evidence type="ECO:0000256" key="21">
    <source>
        <dbReference type="ARBA" id="ARBA00047995"/>
    </source>
</evidence>
<feature type="region of interest" description="Disordered" evidence="23">
    <location>
        <begin position="1601"/>
        <end position="1661"/>
    </location>
</feature>
<evidence type="ECO:0000256" key="20">
    <source>
        <dbReference type="ARBA" id="ARBA00023268"/>
    </source>
</evidence>
<keyword evidence="15 22" id="KW-0411">Iron-sulfur</keyword>
<feature type="region of interest" description="Disordered" evidence="23">
    <location>
        <begin position="283"/>
        <end position="309"/>
    </location>
</feature>
<evidence type="ECO:0000256" key="9">
    <source>
        <dbReference type="ARBA" id="ARBA00022759"/>
    </source>
</evidence>
<keyword evidence="29" id="KW-1185">Reference proteome</keyword>
<dbReference type="GO" id="GO:0017108">
    <property type="term" value="F:5'-flap endonuclease activity"/>
    <property type="evidence" value="ECO:0007669"/>
    <property type="project" value="UniProtKB-UniRule"/>
</dbReference>
<evidence type="ECO:0000256" key="16">
    <source>
        <dbReference type="ARBA" id="ARBA00023125"/>
    </source>
</evidence>
<dbReference type="FunFam" id="3.90.320.10:FF:000001">
    <property type="entry name" value="DNA replication helicase Dna2"/>
    <property type="match status" value="1"/>
</dbReference>
<evidence type="ECO:0000256" key="1">
    <source>
        <dbReference type="ARBA" id="ARBA00001966"/>
    </source>
</evidence>
<dbReference type="Gene3D" id="3.90.320.10">
    <property type="match status" value="1"/>
</dbReference>
<dbReference type="GO" id="GO:0033567">
    <property type="term" value="P:DNA replication, Okazaki fragment processing"/>
    <property type="evidence" value="ECO:0007669"/>
    <property type="project" value="UniProtKB-UniRule"/>
</dbReference>
<dbReference type="GO" id="GO:0005634">
    <property type="term" value="C:nucleus"/>
    <property type="evidence" value="ECO:0007669"/>
    <property type="project" value="UniProtKB-SubCell"/>
</dbReference>
<dbReference type="InterPro" id="IPR047187">
    <property type="entry name" value="SF1_C_Upf1"/>
</dbReference>
<dbReference type="GO" id="GO:0005694">
    <property type="term" value="C:chromosome"/>
    <property type="evidence" value="ECO:0007669"/>
    <property type="project" value="UniProtKB-SubCell"/>
</dbReference>
<feature type="domain" description="DNA2 rift barrel" evidence="27">
    <location>
        <begin position="988"/>
        <end position="1053"/>
    </location>
</feature>
<dbReference type="GO" id="GO:0005524">
    <property type="term" value="F:ATP binding"/>
    <property type="evidence" value="ECO:0007669"/>
    <property type="project" value="UniProtKB-UniRule"/>
</dbReference>
<feature type="region of interest" description="Disordered" evidence="23">
    <location>
        <begin position="108"/>
        <end position="153"/>
    </location>
</feature>
<keyword evidence="10 22" id="KW-0227">DNA damage</keyword>
<feature type="region of interest" description="Disordered" evidence="23">
    <location>
        <begin position="52"/>
        <end position="81"/>
    </location>
</feature>
<dbReference type="InterPro" id="IPR027417">
    <property type="entry name" value="P-loop_NTPase"/>
</dbReference>
<keyword evidence="20 22" id="KW-0511">Multifunctional enzyme</keyword>
<feature type="compositionally biased region" description="Low complexity" evidence="23">
    <location>
        <begin position="59"/>
        <end position="73"/>
    </location>
</feature>
<keyword evidence="4 22" id="KW-0004">4Fe-4S</keyword>
<evidence type="ECO:0000259" key="24">
    <source>
        <dbReference type="Pfam" id="PF08696"/>
    </source>
</evidence>
<comment type="similarity">
    <text evidence="3 22">Belongs to the DNA2/NAM7 helicase family.</text>
</comment>
<dbReference type="Pfam" id="PF13086">
    <property type="entry name" value="AAA_11"/>
    <property type="match status" value="2"/>
</dbReference>
<keyword evidence="9" id="KW-0255">Endonuclease</keyword>
<dbReference type="InterPro" id="IPR041679">
    <property type="entry name" value="DNA2/NAM7-like_C"/>
</dbReference>
<keyword evidence="6 22" id="KW-0540">Nuclease</keyword>
<feature type="domain" description="DNA2/NAM7 helicase-like C-terminal" evidence="26">
    <location>
        <begin position="1332"/>
        <end position="1559"/>
    </location>
</feature>
<evidence type="ECO:0000256" key="22">
    <source>
        <dbReference type="RuleBase" id="RU367041"/>
    </source>
</evidence>
<evidence type="ECO:0000313" key="29">
    <source>
        <dbReference type="Proteomes" id="UP000606974"/>
    </source>
</evidence>
<feature type="domain" description="DNA replication factor Dna2 N-terminal" evidence="24">
    <location>
        <begin position="583"/>
        <end position="785"/>
    </location>
</feature>
<evidence type="ECO:0000256" key="11">
    <source>
        <dbReference type="ARBA" id="ARBA00022801"/>
    </source>
</evidence>
<dbReference type="PANTHER" id="PTHR10887">
    <property type="entry name" value="DNA2/NAM7 HELICASE FAMILY"/>
    <property type="match status" value="1"/>
</dbReference>
<comment type="cofactor">
    <cofactor evidence="1">
        <name>[4Fe-4S] cluster</name>
        <dbReference type="ChEBI" id="CHEBI:49883"/>
    </cofactor>
</comment>
<dbReference type="GO" id="GO:0071932">
    <property type="term" value="P:replication fork reversal"/>
    <property type="evidence" value="ECO:0007669"/>
    <property type="project" value="TreeGrafter"/>
</dbReference>
<dbReference type="Proteomes" id="UP000606974">
    <property type="component" value="Unassembled WGS sequence"/>
</dbReference>
<keyword evidence="5 22" id="KW-0235">DNA replication</keyword>
<evidence type="ECO:0000256" key="18">
    <source>
        <dbReference type="ARBA" id="ARBA00023204"/>
    </source>
</evidence>
<dbReference type="Pfam" id="PF21123">
    <property type="entry name" value="Dna2_Rift"/>
    <property type="match status" value="1"/>
</dbReference>
<dbReference type="EC" id="3.1.-.-" evidence="22"/>
<evidence type="ECO:0000256" key="6">
    <source>
        <dbReference type="ARBA" id="ARBA00022722"/>
    </source>
</evidence>